<dbReference type="Proteomes" id="UP001430455">
    <property type="component" value="Unassembled WGS sequence"/>
</dbReference>
<protein>
    <submittedName>
        <fullName evidence="3">Uncharacterized protein</fullName>
    </submittedName>
</protein>
<proteinExistence type="predicted"/>
<feature type="region of interest" description="Disordered" evidence="1">
    <location>
        <begin position="1"/>
        <end position="21"/>
    </location>
</feature>
<evidence type="ECO:0000256" key="1">
    <source>
        <dbReference type="SAM" id="MobiDB-lite"/>
    </source>
</evidence>
<feature type="compositionally biased region" description="Polar residues" evidence="1">
    <location>
        <begin position="1"/>
        <end position="20"/>
    </location>
</feature>
<dbReference type="Gene3D" id="2.40.40.20">
    <property type="match status" value="1"/>
</dbReference>
<keyword evidence="2" id="KW-0472">Membrane</keyword>
<organism evidence="3 4">
    <name type="scientific">Haloarcula nitratireducens</name>
    <dbReference type="NCBI Taxonomy" id="2487749"/>
    <lineage>
        <taxon>Archaea</taxon>
        <taxon>Methanobacteriati</taxon>
        <taxon>Methanobacteriota</taxon>
        <taxon>Stenosarchaea group</taxon>
        <taxon>Halobacteria</taxon>
        <taxon>Halobacteriales</taxon>
        <taxon>Haloarculaceae</taxon>
        <taxon>Haloarcula</taxon>
    </lineage>
</organism>
<keyword evidence="2" id="KW-1133">Transmembrane helix</keyword>
<feature type="transmembrane region" description="Helical" evidence="2">
    <location>
        <begin position="385"/>
        <end position="404"/>
    </location>
</feature>
<name>A0AAW4PFR7_9EURY</name>
<comment type="caution">
    <text evidence="3">The sequence shown here is derived from an EMBL/GenBank/DDBJ whole genome shotgun (WGS) entry which is preliminary data.</text>
</comment>
<gene>
    <name evidence="3" type="ORF">EGH23_16595</name>
</gene>
<reference evidence="3 4" key="1">
    <citation type="submission" date="2021-06" db="EMBL/GenBank/DDBJ databases">
        <title>Halomicroarcula sp. a new haloarchaeum isolated from saline soil.</title>
        <authorList>
            <person name="Duran-Viseras A."/>
            <person name="Sanchez-Porro C."/>
            <person name="Ventosa A."/>
        </authorList>
    </citation>
    <scope>NUCLEOTIDE SEQUENCE [LARGE SCALE GENOMIC DNA]</scope>
    <source>
        <strain evidence="3 4">F27</strain>
    </source>
</reference>
<evidence type="ECO:0000313" key="3">
    <source>
        <dbReference type="EMBL" id="MBX0296503.1"/>
    </source>
</evidence>
<feature type="transmembrane region" description="Helical" evidence="2">
    <location>
        <begin position="353"/>
        <end position="373"/>
    </location>
</feature>
<keyword evidence="4" id="KW-1185">Reference proteome</keyword>
<evidence type="ECO:0000256" key="2">
    <source>
        <dbReference type="SAM" id="Phobius"/>
    </source>
</evidence>
<sequence>MSATTNPEITANESTSSGVTVQVHPRQEFESAAFRDSIDQFKDVLVLPTTTFASVFGPDVEAGYASISSPQTREDVPVYTLPFADEYDPPTTAIPKAYLRGSLREQVTTDDARPEVSITAVNTADSGPLAVTRFSTKTESTQPTTCRLHPDDLASINSSDGDSVELYNPDTGARFQATARKAPINMEPGQISVSTRCRKLLDVEFPERAAADQTTTLHVRRPVRTVEGSEEQGLCSRVMDRLLNWAVDYHEVQLRLNIGLNADEGRSAGRVNADTMDILAINGGDRVRIRSKTTETPVRCRPIDPESHFVETDSDIDAADVRDRTILLPSTARERLDAVCGDIVRVRRDTRHVAIRSITPSMFAFLGVIIGGLEIVDLLSPSLQPYGLVLTLFFAGVAIWLMLWPERVRCR</sequence>
<evidence type="ECO:0000313" key="4">
    <source>
        <dbReference type="Proteomes" id="UP001430455"/>
    </source>
</evidence>
<dbReference type="EMBL" id="RKLT01000007">
    <property type="protein sequence ID" value="MBX0296503.1"/>
    <property type="molecule type" value="Genomic_DNA"/>
</dbReference>
<accession>A0AAW4PFR7</accession>
<dbReference type="AlphaFoldDB" id="A0AAW4PFR7"/>
<keyword evidence="2" id="KW-0812">Transmembrane</keyword>
<dbReference type="RefSeq" id="WP_220581105.1">
    <property type="nucleotide sequence ID" value="NZ_RKLT01000007.1"/>
</dbReference>